<proteinExistence type="predicted"/>
<name>A0ABS1FQP9_9FLAO</name>
<organism evidence="2 3">
    <name type="scientific">Chryseobacterium paridis</name>
    <dbReference type="NCBI Taxonomy" id="2800328"/>
    <lineage>
        <taxon>Bacteria</taxon>
        <taxon>Pseudomonadati</taxon>
        <taxon>Bacteroidota</taxon>
        <taxon>Flavobacteriia</taxon>
        <taxon>Flavobacteriales</taxon>
        <taxon>Weeksellaceae</taxon>
        <taxon>Chryseobacterium group</taxon>
        <taxon>Chryseobacterium</taxon>
    </lineage>
</organism>
<feature type="chain" id="PRO_5047289428" evidence="1">
    <location>
        <begin position="19"/>
        <end position="256"/>
    </location>
</feature>
<evidence type="ECO:0000313" key="3">
    <source>
        <dbReference type="Proteomes" id="UP000628669"/>
    </source>
</evidence>
<protein>
    <submittedName>
        <fullName evidence="2">Uncharacterized protein</fullName>
    </submittedName>
</protein>
<dbReference type="EMBL" id="JAENHK010000001">
    <property type="protein sequence ID" value="MBK1894761.1"/>
    <property type="molecule type" value="Genomic_DNA"/>
</dbReference>
<reference evidence="3" key="1">
    <citation type="submission" date="2021-01" db="EMBL/GenBank/DDBJ databases">
        <title>Genome public.</title>
        <authorList>
            <person name="Liu C."/>
            <person name="Sun Q."/>
        </authorList>
    </citation>
    <scope>NUCLEOTIDE SEQUENCE [LARGE SCALE GENOMIC DNA]</scope>
    <source>
        <strain evidence="3">YIM B02567</strain>
    </source>
</reference>
<sequence length="256" mass="29834">MKVKLFIVLLFTINFFHAQDIDNDGVLDEDDACPTVFGYASDIPSKNGCMKQDCKKLEEERQARLKIFQDESKHVDYNKLVEKIIDDIDLKLFTSDNVIIFNKITTLTCGTGSAYYCPVNYNFESPVFSTDDLLTEETSKKLYNKIPKNIIFAKRIFGEAAGIEFENEPILNNISKKVKIFYGIEKDAIIYPKHKKIQTKINRYNGLLLSIIKNDFENKVEVRKVYTDSDFRNIKTFLNTYQYIDNHWILIETKTR</sequence>
<evidence type="ECO:0000313" key="2">
    <source>
        <dbReference type="EMBL" id="MBK1894761.1"/>
    </source>
</evidence>
<dbReference type="Proteomes" id="UP000628669">
    <property type="component" value="Unassembled WGS sequence"/>
</dbReference>
<gene>
    <name evidence="2" type="ORF">JHL15_03195</name>
</gene>
<evidence type="ECO:0000256" key="1">
    <source>
        <dbReference type="SAM" id="SignalP"/>
    </source>
</evidence>
<accession>A0ABS1FQP9</accession>
<comment type="caution">
    <text evidence="2">The sequence shown here is derived from an EMBL/GenBank/DDBJ whole genome shotgun (WGS) entry which is preliminary data.</text>
</comment>
<dbReference type="RefSeq" id="WP_200242714.1">
    <property type="nucleotide sequence ID" value="NZ_JAENHK010000001.1"/>
</dbReference>
<feature type="signal peptide" evidence="1">
    <location>
        <begin position="1"/>
        <end position="18"/>
    </location>
</feature>
<keyword evidence="1" id="KW-0732">Signal</keyword>
<keyword evidence="3" id="KW-1185">Reference proteome</keyword>